<name>A0A2X1BXW5_BREVE</name>
<evidence type="ECO:0000313" key="2">
    <source>
        <dbReference type="EMBL" id="SPU55614.1"/>
    </source>
</evidence>
<reference evidence="2 3" key="1">
    <citation type="submission" date="2018-06" db="EMBL/GenBank/DDBJ databases">
        <authorList>
            <consortium name="Pathogen Informatics"/>
            <person name="Doyle S."/>
        </authorList>
    </citation>
    <scope>NUCLEOTIDE SEQUENCE [LARGE SCALE GENOMIC DNA]</scope>
    <source>
        <strain evidence="2 3">NCTC11166</strain>
    </source>
</reference>
<dbReference type="InterPro" id="IPR052345">
    <property type="entry name" value="Rad_response_metalloprotease"/>
</dbReference>
<accession>A0A2X1BXW5</accession>
<evidence type="ECO:0000313" key="3">
    <source>
        <dbReference type="Proteomes" id="UP000251186"/>
    </source>
</evidence>
<dbReference type="InterPro" id="IPR010359">
    <property type="entry name" value="IrrE_HExxH"/>
</dbReference>
<gene>
    <name evidence="2" type="ORF">NCTC11166_03015</name>
</gene>
<dbReference type="RefSeq" id="WP_181669207.1">
    <property type="nucleotide sequence ID" value="NZ_UAQP01000014.1"/>
</dbReference>
<evidence type="ECO:0000259" key="1">
    <source>
        <dbReference type="Pfam" id="PF06114"/>
    </source>
</evidence>
<dbReference type="PANTHER" id="PTHR43236">
    <property type="entry name" value="ANTITOXIN HIGA1"/>
    <property type="match status" value="1"/>
</dbReference>
<proteinExistence type="predicted"/>
<protein>
    <recommendedName>
        <fullName evidence="1">IrrE N-terminal-like domain-containing protein</fullName>
    </recommendedName>
</protein>
<dbReference type="EMBL" id="UAQP01000014">
    <property type="protein sequence ID" value="SPU55614.1"/>
    <property type="molecule type" value="Genomic_DNA"/>
</dbReference>
<organism evidence="2 3">
    <name type="scientific">Brevundimonas vesicularis</name>
    <name type="common">Pseudomonas vesicularis</name>
    <dbReference type="NCBI Taxonomy" id="41276"/>
    <lineage>
        <taxon>Bacteria</taxon>
        <taxon>Pseudomonadati</taxon>
        <taxon>Pseudomonadota</taxon>
        <taxon>Alphaproteobacteria</taxon>
        <taxon>Caulobacterales</taxon>
        <taxon>Caulobacteraceae</taxon>
        <taxon>Brevundimonas</taxon>
    </lineage>
</organism>
<dbReference type="Proteomes" id="UP000251186">
    <property type="component" value="Unassembled WGS sequence"/>
</dbReference>
<dbReference type="AlphaFoldDB" id="A0A2X1BXW5"/>
<dbReference type="PANTHER" id="PTHR43236:SF2">
    <property type="entry name" value="BLL0069 PROTEIN"/>
    <property type="match status" value="1"/>
</dbReference>
<sequence length="476" mass="52164">MTQSAPAFEIVLVWTDPSNGVESLLSTADLNVRVDGETIWPVAGEFDTAVDIFADDLLAHLTEFWKPLLLRQTYPVKGTPDRPTSLRRVAERRWDELPRAIVDNEESRVSAFEDAHDLSRAFAGQFGLPPLFLMRAGQSLIVDTGDELRVVAFESARQALSATGDAIAQRLSVDAKWAALIRAWELRDEGAPDQLLAWSTSLKPSLAKELVEEGVLVAPETVQEAANDNNELRLAARMASALPEQVVREVLKLVSSFEKRDAPELDKLADAVSAHVAEGFADQRPFVQGQAAAVFLRQQLNLASVQRIDIYGLIERLGIALHSPEVTPPTLEGLSVWGVNHGPAILINTASDRLNGWGLASASARVTAAHELCHQLLDRGHALSAVDVLGSRMPNDVEARAKSFAGEFLLPGRVAADVWLRLDLPPSVENIDSCLTKLQRTYGVTRSVAAWKLDHGLRSHDIDLTYWLDSAAPNRW</sequence>
<dbReference type="Pfam" id="PF06114">
    <property type="entry name" value="Peptidase_M78"/>
    <property type="match status" value="1"/>
</dbReference>
<feature type="domain" description="IrrE N-terminal-like" evidence="1">
    <location>
        <begin position="359"/>
        <end position="452"/>
    </location>
</feature>